<proteinExistence type="predicted"/>
<name>A0A7X0MLE3_9SPHI</name>
<dbReference type="PANTHER" id="PTHR43798">
    <property type="entry name" value="MONOACYLGLYCEROL LIPASE"/>
    <property type="match status" value="1"/>
</dbReference>
<sequence>MAVKKIRGINIAYDDLGSGEPIVFIHGHPFNRSMWKYQTVHFAQNYRLILPDLRGYGETDLGGSKVMLDEMALDIAYLLDELNIEKAIFCGLSMGGQILLDFYRLFPERVKAIIIADSDARGENPESYQKRIDLAELISKEGIKKYTDDHILHYLAPVSRDNQEVYHHLYQMMTTTSDEGAAAAHRGRAERRDHLSVLAEIKVKALIIVGSEDYFTPMPIAKLMSDLIPGASISCIPQTGHMPNMEAPELFNAVVEDFLNQVNTRHQE</sequence>
<dbReference type="EMBL" id="JACHCC010000018">
    <property type="protein sequence ID" value="MBB6502996.1"/>
    <property type="molecule type" value="Genomic_DNA"/>
</dbReference>
<dbReference type="SUPFAM" id="SSF53474">
    <property type="entry name" value="alpha/beta-Hydrolases"/>
    <property type="match status" value="1"/>
</dbReference>
<organism evidence="2 3">
    <name type="scientific">Pedobacter cryoconitis</name>
    <dbReference type="NCBI Taxonomy" id="188932"/>
    <lineage>
        <taxon>Bacteria</taxon>
        <taxon>Pseudomonadati</taxon>
        <taxon>Bacteroidota</taxon>
        <taxon>Sphingobacteriia</taxon>
        <taxon>Sphingobacteriales</taxon>
        <taxon>Sphingobacteriaceae</taxon>
        <taxon>Pedobacter</taxon>
    </lineage>
</organism>
<dbReference type="RefSeq" id="WP_184629235.1">
    <property type="nucleotide sequence ID" value="NZ_JACHCC010000018.1"/>
</dbReference>
<dbReference type="InterPro" id="IPR029058">
    <property type="entry name" value="AB_hydrolase_fold"/>
</dbReference>
<dbReference type="InterPro" id="IPR000073">
    <property type="entry name" value="AB_hydrolase_1"/>
</dbReference>
<comment type="caution">
    <text evidence="2">The sequence shown here is derived from an EMBL/GenBank/DDBJ whole genome shotgun (WGS) entry which is preliminary data.</text>
</comment>
<reference evidence="2 3" key="1">
    <citation type="submission" date="2020-08" db="EMBL/GenBank/DDBJ databases">
        <title>Genomic Encyclopedia of Type Strains, Phase IV (KMG-V): Genome sequencing to study the core and pangenomes of soil and plant-associated prokaryotes.</title>
        <authorList>
            <person name="Whitman W."/>
        </authorList>
    </citation>
    <scope>NUCLEOTIDE SEQUENCE [LARGE SCALE GENOMIC DNA]</scope>
    <source>
        <strain evidence="2 3">M2T3</strain>
    </source>
</reference>
<accession>A0A7X0MLE3</accession>
<protein>
    <submittedName>
        <fullName evidence="2">Pimeloyl-ACP methyl ester carboxylesterase</fullName>
    </submittedName>
</protein>
<feature type="domain" description="AB hydrolase-1" evidence="1">
    <location>
        <begin position="22"/>
        <end position="253"/>
    </location>
</feature>
<evidence type="ECO:0000313" key="2">
    <source>
        <dbReference type="EMBL" id="MBB6502996.1"/>
    </source>
</evidence>
<evidence type="ECO:0000313" key="3">
    <source>
        <dbReference type="Proteomes" id="UP000521017"/>
    </source>
</evidence>
<dbReference type="PANTHER" id="PTHR43798:SF29">
    <property type="entry name" value="AB HYDROLASE-1 DOMAIN-CONTAINING PROTEIN"/>
    <property type="match status" value="1"/>
</dbReference>
<dbReference type="AlphaFoldDB" id="A0A7X0MLE3"/>
<dbReference type="PRINTS" id="PR00111">
    <property type="entry name" value="ABHYDROLASE"/>
</dbReference>
<dbReference type="Pfam" id="PF12697">
    <property type="entry name" value="Abhydrolase_6"/>
    <property type="match status" value="1"/>
</dbReference>
<dbReference type="Gene3D" id="3.40.50.1820">
    <property type="entry name" value="alpha/beta hydrolase"/>
    <property type="match status" value="1"/>
</dbReference>
<dbReference type="Proteomes" id="UP000521017">
    <property type="component" value="Unassembled WGS sequence"/>
</dbReference>
<evidence type="ECO:0000259" key="1">
    <source>
        <dbReference type="Pfam" id="PF12697"/>
    </source>
</evidence>
<gene>
    <name evidence="2" type="ORF">HDF25_005182</name>
</gene>
<dbReference type="InterPro" id="IPR050266">
    <property type="entry name" value="AB_hydrolase_sf"/>
</dbReference>